<proteinExistence type="predicted"/>
<accession>A0A133UQI4</accession>
<comment type="caution">
    <text evidence="1">The sequence shown here is derived from an EMBL/GenBank/DDBJ whole genome shotgun (WGS) entry which is preliminary data.</text>
</comment>
<name>A0A133UQI4_9EURY</name>
<evidence type="ECO:0000313" key="2">
    <source>
        <dbReference type="Proteomes" id="UP000070463"/>
    </source>
</evidence>
<dbReference type="AlphaFoldDB" id="A0A133UQI4"/>
<dbReference type="SUPFAM" id="SSF50249">
    <property type="entry name" value="Nucleic acid-binding proteins"/>
    <property type="match status" value="1"/>
</dbReference>
<protein>
    <submittedName>
        <fullName evidence="1">Uncharacterized protein</fullName>
    </submittedName>
</protein>
<evidence type="ECO:0000313" key="1">
    <source>
        <dbReference type="EMBL" id="KXA96390.1"/>
    </source>
</evidence>
<feature type="non-terminal residue" evidence="1">
    <location>
        <position position="1"/>
    </location>
</feature>
<dbReference type="InterPro" id="IPR012340">
    <property type="entry name" value="NA-bd_OB-fold"/>
</dbReference>
<keyword evidence="2" id="KW-1185">Reference proteome</keyword>
<dbReference type="Gene3D" id="2.40.50.140">
    <property type="entry name" value="Nucleic acid-binding proteins"/>
    <property type="match status" value="1"/>
</dbReference>
<sequence length="156" mass="17430">LDSLEVVGRITDRSEISTFTREDESEGKVGSLTIGDETGTIRVAIWGDRTEDVGADMFMHYNFIPTGRGKEMAKLDLNPHEREELLKKLAKESENREINLLSTAPQYGRVCAEGGLETTSLTHFDTVGQEEGMSEKINFLAEFGHPSEIRGMIYEC</sequence>
<reference evidence="1 2" key="1">
    <citation type="journal article" date="2016" name="Sci. Rep.">
        <title>Metabolic traits of an uncultured archaeal lineage -MSBL1- from brine pools of the Red Sea.</title>
        <authorList>
            <person name="Mwirichia R."/>
            <person name="Alam I."/>
            <person name="Rashid M."/>
            <person name="Vinu M."/>
            <person name="Ba-Alawi W."/>
            <person name="Anthony Kamau A."/>
            <person name="Kamanda Ngugi D."/>
            <person name="Goker M."/>
            <person name="Klenk H.P."/>
            <person name="Bajic V."/>
            <person name="Stingl U."/>
        </authorList>
    </citation>
    <scope>NUCLEOTIDE SEQUENCE [LARGE SCALE GENOMIC DNA]</scope>
    <source>
        <strain evidence="1">SCGC-AAA259I09</strain>
    </source>
</reference>
<organism evidence="1 2">
    <name type="scientific">candidate division MSBL1 archaeon SCGC-AAA259I09</name>
    <dbReference type="NCBI Taxonomy" id="1698267"/>
    <lineage>
        <taxon>Archaea</taxon>
        <taxon>Methanobacteriati</taxon>
        <taxon>Methanobacteriota</taxon>
        <taxon>candidate division MSBL1</taxon>
    </lineage>
</organism>
<gene>
    <name evidence="1" type="ORF">AKJ37_05370</name>
</gene>
<dbReference type="EMBL" id="LHXR01000085">
    <property type="protein sequence ID" value="KXA96390.1"/>
    <property type="molecule type" value="Genomic_DNA"/>
</dbReference>
<dbReference type="Proteomes" id="UP000070463">
    <property type="component" value="Unassembled WGS sequence"/>
</dbReference>